<proteinExistence type="predicted"/>
<feature type="chain" id="PRO_5019028662" description="Lipoprotein" evidence="2">
    <location>
        <begin position="20"/>
        <end position="96"/>
    </location>
</feature>
<dbReference type="PROSITE" id="PS51257">
    <property type="entry name" value="PROKAR_LIPOPROTEIN"/>
    <property type="match status" value="1"/>
</dbReference>
<comment type="caution">
    <text evidence="3">The sequence shown here is derived from an EMBL/GenBank/DDBJ whole genome shotgun (WGS) entry which is preliminary data.</text>
</comment>
<dbReference type="AlphaFoldDB" id="A0A444IVY6"/>
<dbReference type="Proteomes" id="UP000288086">
    <property type="component" value="Unassembled WGS sequence"/>
</dbReference>
<feature type="compositionally biased region" description="Low complexity" evidence="1">
    <location>
        <begin position="31"/>
        <end position="49"/>
    </location>
</feature>
<feature type="signal peptide" evidence="2">
    <location>
        <begin position="1"/>
        <end position="19"/>
    </location>
</feature>
<organism evidence="3 4">
    <name type="scientific">Candidatus Electrothrix communis</name>
    <dbReference type="NCBI Taxonomy" id="1859133"/>
    <lineage>
        <taxon>Bacteria</taxon>
        <taxon>Pseudomonadati</taxon>
        <taxon>Thermodesulfobacteriota</taxon>
        <taxon>Desulfobulbia</taxon>
        <taxon>Desulfobulbales</taxon>
        <taxon>Desulfobulbaceae</taxon>
        <taxon>Candidatus Electrothrix</taxon>
    </lineage>
</organism>
<evidence type="ECO:0000256" key="2">
    <source>
        <dbReference type="SAM" id="SignalP"/>
    </source>
</evidence>
<feature type="region of interest" description="Disordered" evidence="1">
    <location>
        <begin position="23"/>
        <end position="57"/>
    </location>
</feature>
<name>A0A444IVY6_9BACT</name>
<accession>A0A444IVY6</accession>
<protein>
    <recommendedName>
        <fullName evidence="5">Lipoprotein</fullName>
    </recommendedName>
</protein>
<evidence type="ECO:0008006" key="5">
    <source>
        <dbReference type="Google" id="ProtNLM"/>
    </source>
</evidence>
<evidence type="ECO:0000313" key="3">
    <source>
        <dbReference type="EMBL" id="RWX45049.1"/>
    </source>
</evidence>
<dbReference type="EMBL" id="MTKP01000346">
    <property type="protein sequence ID" value="RWX45049.1"/>
    <property type="molecule type" value="Genomic_DNA"/>
</dbReference>
<keyword evidence="4" id="KW-1185">Reference proteome</keyword>
<evidence type="ECO:0000313" key="4">
    <source>
        <dbReference type="Proteomes" id="UP000288086"/>
    </source>
</evidence>
<keyword evidence="2" id="KW-0732">Signal</keyword>
<feature type="non-terminal residue" evidence="3">
    <location>
        <position position="96"/>
    </location>
</feature>
<gene>
    <name evidence="3" type="ORF">VT98_13462</name>
</gene>
<reference evidence="3 4" key="1">
    <citation type="submission" date="2017-01" db="EMBL/GenBank/DDBJ databases">
        <title>The cable genome- insights into the physiology and evolution of filamentous bacteria capable of sulfide oxidation via long distance electron transfer.</title>
        <authorList>
            <person name="Schreiber L."/>
            <person name="Bjerg J.T."/>
            <person name="Boggild A."/>
            <person name="Van De Vossenberg J."/>
            <person name="Meysman F."/>
            <person name="Nielsen L.P."/>
            <person name="Schramm A."/>
            <person name="Kjeldsen K.U."/>
        </authorList>
    </citation>
    <scope>NUCLEOTIDE SEQUENCE [LARGE SCALE GENOMIC DNA]</scope>
    <source>
        <strain evidence="3">A1</strain>
    </source>
</reference>
<sequence length="96" mass="10335">MKITTLCLAPMLAAGLLLTGCGNPTGPTSRSVHTYTSTTQSVSTSTHTGSGAGRTVRRTYRPIVRSSSPTVRRYSPVVRSYPSTVRKYSPVVRSYP</sequence>
<evidence type="ECO:0000256" key="1">
    <source>
        <dbReference type="SAM" id="MobiDB-lite"/>
    </source>
</evidence>